<dbReference type="RefSeq" id="WP_146928710.1">
    <property type="nucleotide sequence ID" value="NZ_CBCSHZ010000027.1"/>
</dbReference>
<dbReference type="Proteomes" id="UP000321367">
    <property type="component" value="Unassembled WGS sequence"/>
</dbReference>
<dbReference type="InterPro" id="IPR051802">
    <property type="entry name" value="YfhM-like"/>
</dbReference>
<dbReference type="InterPro" id="IPR008930">
    <property type="entry name" value="Terpenoid_cyclase/PrenylTrfase"/>
</dbReference>
<proteinExistence type="inferred from homology"/>
<comment type="caution">
    <text evidence="3">The sequence shown here is derived from an EMBL/GenBank/DDBJ whole genome shotgun (WGS) entry which is preliminary data.</text>
</comment>
<feature type="domain" description="Alpha-2-macroglobulin" evidence="2">
    <location>
        <begin position="1389"/>
        <end position="1479"/>
    </location>
</feature>
<dbReference type="InterPro" id="IPR041246">
    <property type="entry name" value="Bact_MG10"/>
</dbReference>
<evidence type="ECO:0000313" key="4">
    <source>
        <dbReference type="Proteomes" id="UP000321367"/>
    </source>
</evidence>
<accession>A0A5C6ZXU5</accession>
<dbReference type="SUPFAM" id="SSF48239">
    <property type="entry name" value="Terpenoid cyclases/Protein prenyltransferases"/>
    <property type="match status" value="1"/>
</dbReference>
<dbReference type="SUPFAM" id="SSF49464">
    <property type="entry name" value="Carboxypeptidase regulatory domain-like"/>
    <property type="match status" value="1"/>
</dbReference>
<name>A0A5C6ZXU5_9FLAO</name>
<dbReference type="InterPro" id="IPR001599">
    <property type="entry name" value="Macroglobln_a2"/>
</dbReference>
<dbReference type="Gene3D" id="2.60.40.1930">
    <property type="match status" value="1"/>
</dbReference>
<dbReference type="OrthoDB" id="9767116at2"/>
<dbReference type="Pfam" id="PF13715">
    <property type="entry name" value="CarbopepD_reg_2"/>
    <property type="match status" value="1"/>
</dbReference>
<dbReference type="SMART" id="SM01360">
    <property type="entry name" value="A2M"/>
    <property type="match status" value="1"/>
</dbReference>
<dbReference type="Pfam" id="PF01835">
    <property type="entry name" value="MG2"/>
    <property type="match status" value="1"/>
</dbReference>
<dbReference type="SUPFAM" id="SSF56935">
    <property type="entry name" value="Porins"/>
    <property type="match status" value="1"/>
</dbReference>
<dbReference type="PANTHER" id="PTHR40094">
    <property type="entry name" value="ALPHA-2-MACROGLOBULIN HOMOLOG"/>
    <property type="match status" value="1"/>
</dbReference>
<dbReference type="InterPro" id="IPR037066">
    <property type="entry name" value="Plug_dom_sf"/>
</dbReference>
<reference evidence="3 4" key="1">
    <citation type="submission" date="2019-08" db="EMBL/GenBank/DDBJ databases">
        <title>Genome sequence of Gillisia hiemivivida IC154 (type strain).</title>
        <authorList>
            <person name="Bowman J.P."/>
        </authorList>
    </citation>
    <scope>NUCLEOTIDE SEQUENCE [LARGE SCALE GENOMIC DNA]</scope>
    <source>
        <strain evidence="3 4">IC154</strain>
    </source>
</reference>
<dbReference type="InterPro" id="IPR008969">
    <property type="entry name" value="CarboxyPept-like_regulatory"/>
</dbReference>
<evidence type="ECO:0000256" key="1">
    <source>
        <dbReference type="ARBA" id="ARBA00010556"/>
    </source>
</evidence>
<dbReference type="Pfam" id="PF17973">
    <property type="entry name" value="bMG10"/>
    <property type="match status" value="1"/>
</dbReference>
<comment type="similarity">
    <text evidence="1">Belongs to the protease inhibitor I39 (alpha-2-macroglobulin) family. Bacterial alpha-2-macroglobulin subfamily.</text>
</comment>
<dbReference type="Gene3D" id="1.50.10.20">
    <property type="match status" value="1"/>
</dbReference>
<dbReference type="Gene3D" id="2.170.130.10">
    <property type="entry name" value="TonB-dependent receptor, plug domain"/>
    <property type="match status" value="1"/>
</dbReference>
<dbReference type="GO" id="GO:0004866">
    <property type="term" value="F:endopeptidase inhibitor activity"/>
    <property type="evidence" value="ECO:0007669"/>
    <property type="project" value="InterPro"/>
</dbReference>
<evidence type="ECO:0000313" key="3">
    <source>
        <dbReference type="EMBL" id="TXD95777.1"/>
    </source>
</evidence>
<dbReference type="Pfam" id="PF00207">
    <property type="entry name" value="A2M"/>
    <property type="match status" value="1"/>
</dbReference>
<dbReference type="PANTHER" id="PTHR40094:SF1">
    <property type="entry name" value="UBIQUITIN DOMAIN-CONTAINING PROTEIN"/>
    <property type="match status" value="1"/>
</dbReference>
<dbReference type="InterPro" id="IPR002890">
    <property type="entry name" value="MG2"/>
</dbReference>
<organism evidence="3 4">
    <name type="scientific">Gillisia hiemivivida</name>
    <dbReference type="NCBI Taxonomy" id="291190"/>
    <lineage>
        <taxon>Bacteria</taxon>
        <taxon>Pseudomonadati</taxon>
        <taxon>Bacteroidota</taxon>
        <taxon>Flavobacteriia</taxon>
        <taxon>Flavobacteriales</taxon>
        <taxon>Flavobacteriaceae</taxon>
        <taxon>Gillisia</taxon>
    </lineage>
</organism>
<dbReference type="EMBL" id="VORY01000001">
    <property type="protein sequence ID" value="TXD95777.1"/>
    <property type="molecule type" value="Genomic_DNA"/>
</dbReference>
<gene>
    <name evidence="3" type="ORF">ES724_01760</name>
</gene>
<evidence type="ECO:0000259" key="2">
    <source>
        <dbReference type="SMART" id="SM01360"/>
    </source>
</evidence>
<sequence>MNKFLTGIIFLFSFLSFSQQTEYNKLWEKIDSLEIIGKTDSANEFTKELIVVAANNKEYSNLLKGKLFHYKFHQINHEDSNQYILNDLNTWISKVPSPYKNILRSYKADFIMDYYRQNRWKLKNRSKIDNPKENELETWSMETLHDTIKNTFERSLVEKEVLIATSNSEISLLLDSNLLTRKYHPSVYDLLVSRLIEFYSESSFFTNEFAKVEFNWGNPKLFSTSLEFSAISILEIESSEIKTLKLYQQIERLHLQDKDPQSLVYWTIERLKFLKNKLDKEKSDILYLNALKELSKNYKNKDVEAVILYEIAYHYYSRSDTSTNTNINRKAALLYPNYLKNAIDIIDHLIANFPNTSSAQNAVSLKSTIKAPVLNSKVPSYLAVNEPGRIFISFKNIDTLNYKIIQVTKNFSSSLSYKTRDSNIKSLAEKHKASTQIVLPGLKDYNLHSTEIAFQGKDPGTYLVYLSTFDNYYSYGFFQVSNIAVSKLEFNTKSIFHAVDRKSGKNLKNVKFDLYGKEKLILTEKTDSNGVLTIKNTGSGYRNSSMRFSYKEDTLITNYNRGYYRRSNTEQPLISKTMIYLDRSIYRPGQTVFFKGVLLEHENDSTRTVPNEYVPVYVDDPNGEEIADFRLKTNKYGSFTGSFKLPKDGITGEFSIYTEKDSESETPFWNKIYDDGEFYENHTVFNVEEYKRPTFKIAFDTIKDSFKLKDSVSISGTVKSFMGAKISDAKVKFEVKRERFINSWWYRYYENAVVIYRDSVKTDKDGNFRISFIAEAEESNILNPDLIYRYTVDASATDITGETRSESKEIRIGNKNLVANLQLQENVVSGDTLKITAKTNNLNDNLVPVNGVLKIFKLKSPNRILQNRLWEAPEFNLISEEEFIKLFPEEPYKDGLPPEEWPKSQILFQVSFDSDGIFEETIPVQNNWEEGKYLVELEVENNNNITISKKIFAVNKKENNNAANKERLLVKLQNKDIREDGFANLLIKTAYKDLNLQVSAFNGNSVIFNEFLKIDGSREVKIPVGVILAPEIRILVSGVKNNAVIEETIDIPLENKINSLSITTKTFRNKIKPGLDETWSFDIKNELNEIPDAEILASMYDVSLDQFKIGTWETNPNFSFYRSDFPNYQNTSVGDISQLTSNIRSAWRYRPQKLFFDKLDDFGFYFGRPNSYNYRYYIQRKKIENDKPVLEGNLRGRIIDEQGMILPGVNIIIKDSRAETQTNFNGEFALNVNIGDVLTISIIGYTTFEYKVLNRDNVYLMLEEDSSALDEVVVIGYGIVADEEALVETDISSVLQGKVAGVEIKNNRIMIRGESSLKDGKTPLFIVDGKQVEEYNLNSGDILNIEILKAETAVAIYGTAASNGAVIITTKKGLAELGEVEARKNLDETAFFFPNLILGEDGNLEFSFTSPEALTSWKFRLLAHTKNWSTGKLQKNVITQKELNVIPNPPRFLREGDSIVFKAKVSNLSSESMTGNAILKLFNAVTMEPIDSIMGNIDNLKIFKMGASQSHAVSWKLFVPEDIPAVTYRILAKAGNFSDGEENLLPVLKNRMLVKESIPFFVRAGEKKDYFFESLLDNKSESLQNHKFTITYSSNPAWYAIQSLPYLMEYEHECSEQIFSRIFANSLGSKIVNSQPKIADVFREWEKDSSLVSNLDKNEELKSILLAETPWVRDAESETAQKKQVANLFKIQKLERENNESMSKLLRMQNSSGAFPWFSGGRDSYFITRHIVEGFGRLQKLGVDTNASTVLANSIRYLDNEFLNAKTNRQMFKSEESFRKSNYSLYYLYARSYHLKAYPLSKELVLLANEVIEVQKENWIQKSLYNKGILSYTLNQFGHKDVAAEILNSLKETAVYSENYGMYWKENQATWFYNRTPVETQALLIEAFSDVLNDQSAVEEMKVWLLQNKRTNHWATTKSTTAASYALLMKGGDWLSVSDNTEIKLGGEKIDPMKLEEIKKEAGTGYLKINWKGEEIVEDFGKITIENNNTTAGYGGAYWQYFENLDKINDHTESPLNIEKELYLNNPGDVLQQISETTPIKLGDLITIRLIVRTTSDMEFIHLKDMRASGFEPTDVLSEYKSQDNTYYYQSTRDAATHFFFDNLRKGTYVLEYTVRANNIGSFSNGITLIESMYAPEFSGHTQGISVKIKE</sequence>
<keyword evidence="4" id="KW-1185">Reference proteome</keyword>
<protein>
    <recommendedName>
        <fullName evidence="2">Alpha-2-macroglobulin domain-containing protein</fullName>
    </recommendedName>
</protein>